<proteinExistence type="predicted"/>
<dbReference type="Pfam" id="PF13460">
    <property type="entry name" value="NAD_binding_10"/>
    <property type="match status" value="1"/>
</dbReference>
<dbReference type="InterPro" id="IPR051604">
    <property type="entry name" value="Ergot_Alk_Oxidoreductase"/>
</dbReference>
<protein>
    <submittedName>
        <fullName evidence="2">NAD(P)-dependent oxidoreductase</fullName>
    </submittedName>
</protein>
<accession>A0A150WU01</accession>
<gene>
    <name evidence="2" type="ORF">AZI85_16565</name>
</gene>
<feature type="domain" description="NAD(P)-binding" evidence="1">
    <location>
        <begin position="9"/>
        <end position="182"/>
    </location>
</feature>
<dbReference type="RefSeq" id="WP_063243198.1">
    <property type="nucleotide sequence ID" value="NZ_LUKF01000006.1"/>
</dbReference>
<name>A0A150WU01_BDEBC</name>
<evidence type="ECO:0000313" key="3">
    <source>
        <dbReference type="Proteomes" id="UP000075391"/>
    </source>
</evidence>
<dbReference type="AlphaFoldDB" id="A0A150WU01"/>
<dbReference type="EMBL" id="LUKF01000006">
    <property type="protein sequence ID" value="KYG69846.1"/>
    <property type="molecule type" value="Genomic_DNA"/>
</dbReference>
<dbReference type="Gene3D" id="3.90.25.10">
    <property type="entry name" value="UDP-galactose 4-epimerase, domain 1"/>
    <property type="match status" value="1"/>
</dbReference>
<evidence type="ECO:0000313" key="2">
    <source>
        <dbReference type="EMBL" id="KYG69846.1"/>
    </source>
</evidence>
<dbReference type="InterPro" id="IPR036291">
    <property type="entry name" value="NAD(P)-bd_dom_sf"/>
</dbReference>
<dbReference type="InterPro" id="IPR016040">
    <property type="entry name" value="NAD(P)-bd_dom"/>
</dbReference>
<organism evidence="2 3">
    <name type="scientific">Bdellovibrio bacteriovorus</name>
    <dbReference type="NCBI Taxonomy" id="959"/>
    <lineage>
        <taxon>Bacteria</taxon>
        <taxon>Pseudomonadati</taxon>
        <taxon>Bdellovibrionota</taxon>
        <taxon>Bdellovibrionia</taxon>
        <taxon>Bdellovibrionales</taxon>
        <taxon>Pseudobdellovibrionaceae</taxon>
        <taxon>Bdellovibrio</taxon>
    </lineage>
</organism>
<evidence type="ECO:0000259" key="1">
    <source>
        <dbReference type="Pfam" id="PF13460"/>
    </source>
</evidence>
<dbReference type="PANTHER" id="PTHR43162:SF1">
    <property type="entry name" value="PRESTALK A DIFFERENTIATION PROTEIN A"/>
    <property type="match status" value="1"/>
</dbReference>
<dbReference type="Gene3D" id="3.40.50.720">
    <property type="entry name" value="NAD(P)-binding Rossmann-like Domain"/>
    <property type="match status" value="1"/>
</dbReference>
<dbReference type="Proteomes" id="UP000075391">
    <property type="component" value="Unassembled WGS sequence"/>
</dbReference>
<dbReference type="CDD" id="cd05269">
    <property type="entry name" value="TMR_SDR_a"/>
    <property type="match status" value="1"/>
</dbReference>
<dbReference type="SUPFAM" id="SSF51735">
    <property type="entry name" value="NAD(P)-binding Rossmann-fold domains"/>
    <property type="match status" value="1"/>
</dbReference>
<comment type="caution">
    <text evidence="2">The sequence shown here is derived from an EMBL/GenBank/DDBJ whole genome shotgun (WGS) entry which is preliminary data.</text>
</comment>
<dbReference type="PANTHER" id="PTHR43162">
    <property type="match status" value="1"/>
</dbReference>
<reference evidence="2 3" key="1">
    <citation type="submission" date="2016-03" db="EMBL/GenBank/DDBJ databases">
        <authorList>
            <person name="Ploux O."/>
        </authorList>
    </citation>
    <scope>NUCLEOTIDE SEQUENCE [LARGE SCALE GENOMIC DNA]</scope>
    <source>
        <strain evidence="2 3">BER2</strain>
    </source>
</reference>
<sequence length="294" mass="33423">MGLRVMITGPTGTLGQELVRKFKRAGLPFVAASRSLERLPEGVRGLQLDYGNSLILEQAFRDVDVLFFLQPLMPGMRDEALRVIKAARASGVEFILKVSEMGASKDSPYLYQRLHGEIDDMLVHSGIPYALLKPSSYMQNFIHGYGDALLQGTLFLPEGEGRTAYVDARDVADVALEILKRPWSYEKRHLDITGERALSNAEALVLISNQIHRRISYVPITEEAAIKTWQRAGMNDFQMEVRLSLHRAIREGRTDHVSMSYQEITGRPPLSFEQFCREMKSFWIPRREGLELWP</sequence>